<name>A0A089G478_VIBFL</name>
<dbReference type="AlphaFoldDB" id="A0A089G478"/>
<sequence>MKQLTHKILLSEVVGSDHAFGNDEGSEAYVKIKKIVDGHPSCDIFAISLEGIRFTDASFPRESVISLAKALKGEKGFYLSNVPSRDLLDNWSYGATAKDQPLLVKSDSGYEVLGVKLSATVKELLDFVIAKKTVTSSHVSKHFDISAQNASGRLKKLHATGLVLGQKEVAESGGLEFVYRSIV</sequence>
<organism evidence="1">
    <name type="scientific">Vibrio fluvialis</name>
    <dbReference type="NCBI Taxonomy" id="676"/>
    <lineage>
        <taxon>Bacteria</taxon>
        <taxon>Pseudomonadati</taxon>
        <taxon>Pseudomonadota</taxon>
        <taxon>Gammaproteobacteria</taxon>
        <taxon>Vibrionales</taxon>
        <taxon>Vibrionaceae</taxon>
        <taxon>Vibrio</taxon>
    </lineage>
</organism>
<evidence type="ECO:0000313" key="1">
    <source>
        <dbReference type="EMBL" id="AIP92396.1"/>
    </source>
</evidence>
<evidence type="ECO:0008006" key="2">
    <source>
        <dbReference type="Google" id="ProtNLM"/>
    </source>
</evidence>
<reference evidence="1" key="1">
    <citation type="submission" date="2014-07" db="EMBL/GenBank/DDBJ databases">
        <title>Transfer Activation of Mobile Antibiotic Resistance Encoding Elements: Unraveling the SetCD Regulon.</title>
        <authorList>
            <person name="Poulin-Laprade D."/>
            <person name="Matteau D."/>
            <person name="Jacques P.-E."/>
            <person name="Rodrigue S."/>
            <person name="Burrus V."/>
        </authorList>
    </citation>
    <scope>NUCLEOTIDE SEQUENCE</scope>
    <source>
        <strain evidence="1">H08942</strain>
    </source>
</reference>
<protein>
    <recommendedName>
        <fullName evidence="2">DNA-binding protein</fullName>
    </recommendedName>
</protein>
<dbReference type="SUPFAM" id="SSF46785">
    <property type="entry name" value="Winged helix' DNA-binding domain"/>
    <property type="match status" value="1"/>
</dbReference>
<gene>
    <name evidence="1" type="ORF">ICEVflInd1_038</name>
</gene>
<dbReference type="EMBL" id="KM213605">
    <property type="protein sequence ID" value="AIP92396.1"/>
    <property type="molecule type" value="Genomic_DNA"/>
</dbReference>
<accession>A0A089G478</accession>
<dbReference type="InterPro" id="IPR036390">
    <property type="entry name" value="WH_DNA-bd_sf"/>
</dbReference>
<proteinExistence type="predicted"/>